<dbReference type="RefSeq" id="WP_212942373.1">
    <property type="nucleotide sequence ID" value="NZ_BORR01000020.1"/>
</dbReference>
<evidence type="ECO:0000313" key="4">
    <source>
        <dbReference type="Proteomes" id="UP000681162"/>
    </source>
</evidence>
<evidence type="ECO:0000313" key="3">
    <source>
        <dbReference type="EMBL" id="GIO39270.1"/>
    </source>
</evidence>
<dbReference type="EMBL" id="BORR01000020">
    <property type="protein sequence ID" value="GIO39270.1"/>
    <property type="molecule type" value="Genomic_DNA"/>
</dbReference>
<keyword evidence="1" id="KW-0175">Coiled coil</keyword>
<evidence type="ECO:0000256" key="1">
    <source>
        <dbReference type="SAM" id="Coils"/>
    </source>
</evidence>
<proteinExistence type="predicted"/>
<accession>A0A919XYM3</accession>
<keyword evidence="4" id="KW-1185">Reference proteome</keyword>
<feature type="region of interest" description="Disordered" evidence="2">
    <location>
        <begin position="289"/>
        <end position="313"/>
    </location>
</feature>
<organism evidence="3 4">
    <name type="scientific">Paenibacillus antibioticophila</name>
    <dbReference type="NCBI Taxonomy" id="1274374"/>
    <lineage>
        <taxon>Bacteria</taxon>
        <taxon>Bacillati</taxon>
        <taxon>Bacillota</taxon>
        <taxon>Bacilli</taxon>
        <taxon>Bacillales</taxon>
        <taxon>Paenibacillaceae</taxon>
        <taxon>Paenibacillus</taxon>
    </lineage>
</organism>
<dbReference type="InterPro" id="IPR021451">
    <property type="entry name" value="DUF3102"/>
</dbReference>
<comment type="caution">
    <text evidence="3">The sequence shown here is derived from an EMBL/GenBank/DDBJ whole genome shotgun (WGS) entry which is preliminary data.</text>
</comment>
<feature type="coiled-coil region" evidence="1">
    <location>
        <begin position="124"/>
        <end position="225"/>
    </location>
</feature>
<evidence type="ECO:0000256" key="2">
    <source>
        <dbReference type="SAM" id="MobiDB-lite"/>
    </source>
</evidence>
<name>A0A919XYM3_9BACL</name>
<reference evidence="3 4" key="1">
    <citation type="submission" date="2021-03" db="EMBL/GenBank/DDBJ databases">
        <title>Antimicrobial resistance genes in bacteria isolated from Japanese honey, and their potential for conferring macrolide and lincosamide resistance in the American foulbrood pathogen Paenibacillus larvae.</title>
        <authorList>
            <person name="Okamoto M."/>
            <person name="Kumagai M."/>
            <person name="Kanamori H."/>
            <person name="Takamatsu D."/>
        </authorList>
    </citation>
    <scope>NUCLEOTIDE SEQUENCE [LARGE SCALE GENOMIC DNA]</scope>
    <source>
        <strain evidence="3 4">J41TS12</strain>
    </source>
</reference>
<protein>
    <submittedName>
        <fullName evidence="3">Peptidase</fullName>
    </submittedName>
</protein>
<dbReference type="Proteomes" id="UP000681162">
    <property type="component" value="Unassembled WGS sequence"/>
</dbReference>
<sequence length="313" mass="36133">MSELSLSSNLQVITAEINSYKQIAGQSVFEIGKRLKHVKENDLVHGQWETWLSEHVDFSRMQAHRFIEAYEQFGNVTTSLQTSKIFELLSLPESIDRNEFVDREHVVPSTGESKTVDEMTVKELREVKKALKTAEQAAAESEQRAKQAEAERQLAIQQHTEQQEKLLAQIDELKKKKAMSLEDKERLQKLTEQNFSLTRTIDQIREEYEAKVTKLENDRHSIKKLKESFKNILVTINFEHSQAEYYMLGLKGIKDAQDAVKHFVDRFEEEVLPRIEQWRRITEINLEQGGSEDVQSSSSARSGVVIDIDPEEG</sequence>
<dbReference type="Pfam" id="PF11300">
    <property type="entry name" value="DUF3102"/>
    <property type="match status" value="1"/>
</dbReference>
<dbReference type="AlphaFoldDB" id="A0A919XYM3"/>
<gene>
    <name evidence="3" type="ORF">J41TS12_41310</name>
</gene>